<proteinExistence type="predicted"/>
<dbReference type="InterPro" id="IPR051052">
    <property type="entry name" value="Diverse_substrate_MTase"/>
</dbReference>
<keyword evidence="2 4" id="KW-0808">Transferase</keyword>
<name>A0A7T3FZV5_9EURY</name>
<dbReference type="OrthoDB" id="57427at2157"/>
<dbReference type="CDD" id="cd02440">
    <property type="entry name" value="AdoMet_MTases"/>
    <property type="match status" value="1"/>
</dbReference>
<dbReference type="GeneID" id="60587607"/>
<dbReference type="InterPro" id="IPR041698">
    <property type="entry name" value="Methyltransf_25"/>
</dbReference>
<dbReference type="PANTHER" id="PTHR44942:SF4">
    <property type="entry name" value="METHYLTRANSFERASE TYPE 11 DOMAIN-CONTAINING PROTEIN"/>
    <property type="match status" value="1"/>
</dbReference>
<dbReference type="PANTHER" id="PTHR44942">
    <property type="entry name" value="METHYLTRANSF_11 DOMAIN-CONTAINING PROTEIN"/>
    <property type="match status" value="1"/>
</dbReference>
<evidence type="ECO:0000256" key="1">
    <source>
        <dbReference type="ARBA" id="ARBA00022603"/>
    </source>
</evidence>
<protein>
    <submittedName>
        <fullName evidence="4">Methyltransferase domain-containing protein</fullName>
    </submittedName>
</protein>
<dbReference type="InterPro" id="IPR029063">
    <property type="entry name" value="SAM-dependent_MTases_sf"/>
</dbReference>
<dbReference type="SUPFAM" id="SSF53335">
    <property type="entry name" value="S-adenosyl-L-methionine-dependent methyltransferases"/>
    <property type="match status" value="1"/>
</dbReference>
<keyword evidence="1 4" id="KW-0489">Methyltransferase</keyword>
<dbReference type="Pfam" id="PF13649">
    <property type="entry name" value="Methyltransf_25"/>
    <property type="match status" value="1"/>
</dbReference>
<evidence type="ECO:0000256" key="2">
    <source>
        <dbReference type="ARBA" id="ARBA00022679"/>
    </source>
</evidence>
<dbReference type="EMBL" id="CP065856">
    <property type="protein sequence ID" value="QPV63786.1"/>
    <property type="molecule type" value="Genomic_DNA"/>
</dbReference>
<dbReference type="Proteomes" id="UP000595001">
    <property type="component" value="Chromosome"/>
</dbReference>
<organism evidence="4 5">
    <name type="scientific">Halosimplex litoreum</name>
    <dbReference type="NCBI Taxonomy" id="1198301"/>
    <lineage>
        <taxon>Archaea</taxon>
        <taxon>Methanobacteriati</taxon>
        <taxon>Methanobacteriota</taxon>
        <taxon>Stenosarchaea group</taxon>
        <taxon>Halobacteria</taxon>
        <taxon>Halobacteriales</taxon>
        <taxon>Haloarculaceae</taxon>
        <taxon>Halosimplex</taxon>
    </lineage>
</organism>
<dbReference type="GO" id="GO:0008168">
    <property type="term" value="F:methyltransferase activity"/>
    <property type="evidence" value="ECO:0007669"/>
    <property type="project" value="UniProtKB-KW"/>
</dbReference>
<dbReference type="AlphaFoldDB" id="A0A7T3FZV5"/>
<dbReference type="Gene3D" id="3.40.50.150">
    <property type="entry name" value="Vaccinia Virus protein VP39"/>
    <property type="match status" value="1"/>
</dbReference>
<evidence type="ECO:0000313" key="5">
    <source>
        <dbReference type="Proteomes" id="UP000595001"/>
    </source>
</evidence>
<gene>
    <name evidence="4" type="ORF">I7X12_03900</name>
</gene>
<dbReference type="RefSeq" id="WP_198062568.1">
    <property type="nucleotide sequence ID" value="NZ_CP065856.1"/>
</dbReference>
<reference evidence="4 5" key="1">
    <citation type="submission" date="2020-12" db="EMBL/GenBank/DDBJ databases">
        <title>Halosimplex halophilum sp. nov. and Halosimplex salinum sp. nov., two new members of the genus Halosimplex.</title>
        <authorList>
            <person name="Cui H.L."/>
        </authorList>
    </citation>
    <scope>NUCLEOTIDE SEQUENCE [LARGE SCALE GENOMIC DNA]</scope>
    <source>
        <strain evidence="4 5">YGH94</strain>
    </source>
</reference>
<dbReference type="GO" id="GO:0032259">
    <property type="term" value="P:methylation"/>
    <property type="evidence" value="ECO:0007669"/>
    <property type="project" value="UniProtKB-KW"/>
</dbReference>
<evidence type="ECO:0000259" key="3">
    <source>
        <dbReference type="Pfam" id="PF13649"/>
    </source>
</evidence>
<evidence type="ECO:0000313" key="4">
    <source>
        <dbReference type="EMBL" id="QPV63786.1"/>
    </source>
</evidence>
<dbReference type="KEGG" id="hlt:I7X12_03900"/>
<keyword evidence="5" id="KW-1185">Reference proteome</keyword>
<feature type="domain" description="Methyltransferase" evidence="3">
    <location>
        <begin position="42"/>
        <end position="137"/>
    </location>
</feature>
<accession>A0A7T3FZV5</accession>
<sequence length="265" mass="29273">MPADGPFASAESHYAHYRPRYGDRPLDHLVDRFDLDESSRALDLGCGTGQIAVPLATRVGAVVGMDPNEAMLDGAREGADRASVANVEWIRGSDADLRGSLGDGLGPFDVTTIGRAFHWMDRGPTLDRLRERTRPDGGVAILGDTEWLTKGERAWQDEVYAVAASYLDDLPERTGPRTEPYENPYDVMLSDHGFVDVETATFERTREWNPDGVVGYVFSLSFCSPATFGDEKDDFEADLRERLDELGGPFEQDDEVRVISGRKPA</sequence>